<dbReference type="Pfam" id="PF02575">
    <property type="entry name" value="YbaB_DNA_bd"/>
    <property type="match status" value="1"/>
</dbReference>
<dbReference type="GO" id="GO:0003677">
    <property type="term" value="F:DNA binding"/>
    <property type="evidence" value="ECO:0007669"/>
    <property type="project" value="InterPro"/>
</dbReference>
<organism evidence="2 3">
    <name type="scientific">Gandjariella thermophila</name>
    <dbReference type="NCBI Taxonomy" id="1931992"/>
    <lineage>
        <taxon>Bacteria</taxon>
        <taxon>Bacillati</taxon>
        <taxon>Actinomycetota</taxon>
        <taxon>Actinomycetes</taxon>
        <taxon>Pseudonocardiales</taxon>
        <taxon>Pseudonocardiaceae</taxon>
        <taxon>Gandjariella</taxon>
    </lineage>
</organism>
<reference evidence="3" key="1">
    <citation type="submission" date="2019-04" db="EMBL/GenBank/DDBJ databases">
        <title>Draft genome sequence of Pseudonocardiaceae bacterium SL3-2-4.</title>
        <authorList>
            <person name="Ningsih F."/>
            <person name="Yokota A."/>
            <person name="Sakai Y."/>
            <person name="Nanatani K."/>
            <person name="Yabe S."/>
            <person name="Oetari A."/>
            <person name="Sjamsuridzal W."/>
        </authorList>
    </citation>
    <scope>NUCLEOTIDE SEQUENCE [LARGE SCALE GENOMIC DNA]</scope>
    <source>
        <strain evidence="3">SL3-2-4</strain>
    </source>
</reference>
<dbReference type="OrthoDB" id="3689387at2"/>
<evidence type="ECO:0000313" key="3">
    <source>
        <dbReference type="Proteomes" id="UP000298860"/>
    </source>
</evidence>
<feature type="region of interest" description="Disordered" evidence="1">
    <location>
        <begin position="114"/>
        <end position="153"/>
    </location>
</feature>
<dbReference type="RefSeq" id="WP_137814424.1">
    <property type="nucleotide sequence ID" value="NZ_BJFL01000013.1"/>
</dbReference>
<dbReference type="AlphaFoldDB" id="A0A4D4J3V0"/>
<dbReference type="SUPFAM" id="SSF82607">
    <property type="entry name" value="YbaB-like"/>
    <property type="match status" value="1"/>
</dbReference>
<evidence type="ECO:0000313" key="2">
    <source>
        <dbReference type="EMBL" id="GDY31355.1"/>
    </source>
</evidence>
<proteinExistence type="predicted"/>
<comment type="caution">
    <text evidence="2">The sequence shown here is derived from an EMBL/GenBank/DDBJ whole genome shotgun (WGS) entry which is preliminary data.</text>
</comment>
<name>A0A4D4J3V0_9PSEU</name>
<dbReference type="InterPro" id="IPR036894">
    <property type="entry name" value="YbaB-like_sf"/>
</dbReference>
<sequence>MTTDHRAQVEELLADYRRSREQLASVHRTLASISESVTSDDGLVTATVGPQGTLTGLTIADAAYQRHRPAELAGLVVRTANAAAARAAERAHRALADVLPAETDPEALLRGRADLVGEEIVPPARPAPAEADDEPSFEQQSWLQGPMRRGERP</sequence>
<evidence type="ECO:0000256" key="1">
    <source>
        <dbReference type="SAM" id="MobiDB-lite"/>
    </source>
</evidence>
<keyword evidence="3" id="KW-1185">Reference proteome</keyword>
<dbReference type="Gene3D" id="3.30.1310.10">
    <property type="entry name" value="Nucleoid-associated protein YbaB-like domain"/>
    <property type="match status" value="1"/>
</dbReference>
<accession>A0A4D4J3V0</accession>
<gene>
    <name evidence="2" type="ORF">GTS_29880</name>
</gene>
<evidence type="ECO:0008006" key="4">
    <source>
        <dbReference type="Google" id="ProtNLM"/>
    </source>
</evidence>
<dbReference type="EMBL" id="BJFL01000013">
    <property type="protein sequence ID" value="GDY31355.1"/>
    <property type="molecule type" value="Genomic_DNA"/>
</dbReference>
<protein>
    <recommendedName>
        <fullName evidence="4">DNA-binding protein</fullName>
    </recommendedName>
</protein>
<dbReference type="Proteomes" id="UP000298860">
    <property type="component" value="Unassembled WGS sequence"/>
</dbReference>
<dbReference type="InterPro" id="IPR004401">
    <property type="entry name" value="YbaB/EbfC"/>
</dbReference>